<evidence type="ECO:0000256" key="5">
    <source>
        <dbReference type="ARBA" id="ARBA00034489"/>
    </source>
</evidence>
<evidence type="ECO:0000256" key="1">
    <source>
        <dbReference type="ARBA" id="ARBA00012386"/>
    </source>
</evidence>
<keyword evidence="10" id="KW-1185">Reference proteome</keyword>
<feature type="signal peptide" evidence="7">
    <location>
        <begin position="1"/>
        <end position="17"/>
    </location>
</feature>
<proteinExistence type="inferred from homology"/>
<evidence type="ECO:0000313" key="10">
    <source>
        <dbReference type="Proteomes" id="UP000660262"/>
    </source>
</evidence>
<dbReference type="Proteomes" id="UP000660262">
    <property type="component" value="Unassembled WGS sequence"/>
</dbReference>
<organism evidence="9 10">
    <name type="scientific">Pycnococcus provasolii</name>
    <dbReference type="NCBI Taxonomy" id="41880"/>
    <lineage>
        <taxon>Eukaryota</taxon>
        <taxon>Viridiplantae</taxon>
        <taxon>Chlorophyta</taxon>
        <taxon>Pseudoscourfieldiophyceae</taxon>
        <taxon>Pseudoscourfieldiales</taxon>
        <taxon>Pycnococcaceae</taxon>
        <taxon>Pycnococcus</taxon>
    </lineage>
</organism>
<dbReference type="EMBL" id="BNJQ01000030">
    <property type="protein sequence ID" value="GHP10608.1"/>
    <property type="molecule type" value="Genomic_DNA"/>
</dbReference>
<keyword evidence="3" id="KW-0949">S-adenosyl-L-methionine</keyword>
<comment type="caution">
    <text evidence="9">The sequence shown here is derived from an EMBL/GenBank/DDBJ whole genome shotgun (WGS) entry which is preliminary data.</text>
</comment>
<accession>A0A830HUH5</accession>
<evidence type="ECO:0000313" key="9">
    <source>
        <dbReference type="EMBL" id="GHP10608.1"/>
    </source>
</evidence>
<protein>
    <recommendedName>
        <fullName evidence="1">tRNA-uridine aminocarboxypropyltransferase</fullName>
        <ecNumber evidence="1">2.5.1.25</ecNumber>
    </recommendedName>
</protein>
<dbReference type="AlphaFoldDB" id="A0A830HUH5"/>
<evidence type="ECO:0000259" key="8">
    <source>
        <dbReference type="SMART" id="SM01144"/>
    </source>
</evidence>
<comment type="catalytic activity">
    <reaction evidence="6">
        <text>a uridine in tRNA + S-adenosyl-L-methionine = a 3-[(3S)-3-amino-3-carboxypropyl]uridine in tRNA + S-methyl-5'-thioadenosine + H(+)</text>
        <dbReference type="Rhea" id="RHEA:62432"/>
        <dbReference type="Rhea" id="RHEA-COMP:13339"/>
        <dbReference type="Rhea" id="RHEA-COMP:16092"/>
        <dbReference type="ChEBI" id="CHEBI:15378"/>
        <dbReference type="ChEBI" id="CHEBI:17509"/>
        <dbReference type="ChEBI" id="CHEBI:59789"/>
        <dbReference type="ChEBI" id="CHEBI:65315"/>
        <dbReference type="ChEBI" id="CHEBI:82930"/>
        <dbReference type="EC" id="2.5.1.25"/>
    </reaction>
</comment>
<sequence length="381" mass="41144">MTVSLLRSSLAIPACSAASSSAAVTQKTITSSTSALKAAAGPTTGAAGAGAGALRASLAFDIHNRQDVQPVDATFFEERRDAVHATLKDASVAPEDKQDISALWWARKALSANRCPSCWLNPRYCVCNIVRDMCQETNVTTPHKVHVWMHHKEFGSASNTGNMLCHVLGSEKSRLHLLGHRESSLELLNLLHSASASRPTLVLYPAPDAEPISRVAETMRENGVSACDLVVLDGTWGHARRMYRELPEPRPPHVHLVAFGTDGDADAVVRKPVFARGDARRKASYWKSTDKAYWQALAAGDAPTDDETAPSSLLAPVRMYRGPGSGRLCTLEACGIALRALDPDGRDGAMALDETLRAVLRRKVDRLLLQNGTEAVYCDDV</sequence>
<dbReference type="Pfam" id="PF03942">
    <property type="entry name" value="DTW"/>
    <property type="match status" value="1"/>
</dbReference>
<name>A0A830HUH5_9CHLO</name>
<dbReference type="InterPro" id="IPR039262">
    <property type="entry name" value="DTWD2/TAPT"/>
</dbReference>
<keyword evidence="7" id="KW-0732">Signal</keyword>
<evidence type="ECO:0000256" key="6">
    <source>
        <dbReference type="ARBA" id="ARBA00048718"/>
    </source>
</evidence>
<dbReference type="EC" id="2.5.1.25" evidence="1"/>
<keyword evidence="2" id="KW-0808">Transferase</keyword>
<feature type="domain" description="DTW" evidence="8">
    <location>
        <begin position="111"/>
        <end position="372"/>
    </location>
</feature>
<gene>
    <name evidence="9" type="ORF">PPROV_000933900</name>
</gene>
<dbReference type="SMART" id="SM01144">
    <property type="entry name" value="DTW"/>
    <property type="match status" value="1"/>
</dbReference>
<dbReference type="GO" id="GO:0016432">
    <property type="term" value="F:tRNA-uridine aminocarboxypropyltransferase activity"/>
    <property type="evidence" value="ECO:0007669"/>
    <property type="project" value="UniProtKB-EC"/>
</dbReference>
<dbReference type="GO" id="GO:0008033">
    <property type="term" value="P:tRNA processing"/>
    <property type="evidence" value="ECO:0007669"/>
    <property type="project" value="UniProtKB-KW"/>
</dbReference>
<dbReference type="OrthoDB" id="408541at2759"/>
<feature type="chain" id="PRO_5032933952" description="tRNA-uridine aminocarboxypropyltransferase" evidence="7">
    <location>
        <begin position="18"/>
        <end position="381"/>
    </location>
</feature>
<evidence type="ECO:0000256" key="3">
    <source>
        <dbReference type="ARBA" id="ARBA00022691"/>
    </source>
</evidence>
<dbReference type="PANTHER" id="PTHR21392">
    <property type="entry name" value="TRNA-URIDINE AMINOCARBOXYPROPYLTRANSFERASE 2"/>
    <property type="match status" value="1"/>
</dbReference>
<keyword evidence="4" id="KW-0819">tRNA processing</keyword>
<evidence type="ECO:0000256" key="2">
    <source>
        <dbReference type="ARBA" id="ARBA00022679"/>
    </source>
</evidence>
<dbReference type="PANTHER" id="PTHR21392:SF0">
    <property type="entry name" value="TRNA-URIDINE AMINOCARBOXYPROPYLTRANSFERASE 2"/>
    <property type="match status" value="1"/>
</dbReference>
<comment type="similarity">
    <text evidence="5">Belongs to the TDD superfamily. DTWD2 family.</text>
</comment>
<dbReference type="InterPro" id="IPR005636">
    <property type="entry name" value="DTW"/>
</dbReference>
<evidence type="ECO:0000256" key="7">
    <source>
        <dbReference type="SAM" id="SignalP"/>
    </source>
</evidence>
<evidence type="ECO:0000256" key="4">
    <source>
        <dbReference type="ARBA" id="ARBA00022694"/>
    </source>
</evidence>
<reference evidence="9" key="1">
    <citation type="submission" date="2020-10" db="EMBL/GenBank/DDBJ databases">
        <title>Unveiling of a novel bifunctional photoreceptor, Dualchrome1, isolated from a cosmopolitan green alga.</title>
        <authorList>
            <person name="Suzuki S."/>
            <person name="Kawachi M."/>
        </authorList>
    </citation>
    <scope>NUCLEOTIDE SEQUENCE</scope>
    <source>
        <strain evidence="9">NIES 2893</strain>
    </source>
</reference>